<accession>A0A1R3L4R6</accession>
<proteinExistence type="predicted"/>
<evidence type="ECO:0000313" key="3">
    <source>
        <dbReference type="EMBL" id="OMP14324.1"/>
    </source>
</evidence>
<dbReference type="OrthoDB" id="1934880at2759"/>
<evidence type="ECO:0000313" key="4">
    <source>
        <dbReference type="Proteomes" id="UP000187203"/>
    </source>
</evidence>
<feature type="region of interest" description="Disordered" evidence="1">
    <location>
        <begin position="1"/>
        <end position="23"/>
    </location>
</feature>
<dbReference type="GO" id="GO:0004674">
    <property type="term" value="F:protein serine/threonine kinase activity"/>
    <property type="evidence" value="ECO:0007669"/>
    <property type="project" value="InterPro"/>
</dbReference>
<dbReference type="AlphaFoldDB" id="A0A1R3L4R6"/>
<evidence type="ECO:0000259" key="2">
    <source>
        <dbReference type="Pfam" id="PF11883"/>
    </source>
</evidence>
<dbReference type="EMBL" id="AWUE01000345">
    <property type="protein sequence ID" value="OMP14324.1"/>
    <property type="molecule type" value="Genomic_DNA"/>
</dbReference>
<protein>
    <recommendedName>
        <fullName evidence="2">S-locus receptor kinase C-terminal domain-containing protein</fullName>
    </recommendedName>
</protein>
<organism evidence="3 4">
    <name type="scientific">Corchorus olitorius</name>
    <dbReference type="NCBI Taxonomy" id="93759"/>
    <lineage>
        <taxon>Eukaryota</taxon>
        <taxon>Viridiplantae</taxon>
        <taxon>Streptophyta</taxon>
        <taxon>Embryophyta</taxon>
        <taxon>Tracheophyta</taxon>
        <taxon>Spermatophyta</taxon>
        <taxon>Magnoliopsida</taxon>
        <taxon>eudicotyledons</taxon>
        <taxon>Gunneridae</taxon>
        <taxon>Pentapetalae</taxon>
        <taxon>rosids</taxon>
        <taxon>malvids</taxon>
        <taxon>Malvales</taxon>
        <taxon>Malvaceae</taxon>
        <taxon>Grewioideae</taxon>
        <taxon>Apeibeae</taxon>
        <taxon>Corchorus</taxon>
    </lineage>
</organism>
<evidence type="ECO:0000256" key="1">
    <source>
        <dbReference type="SAM" id="MobiDB-lite"/>
    </source>
</evidence>
<feature type="domain" description="S-locus receptor kinase C-terminal" evidence="2">
    <location>
        <begin position="1"/>
        <end position="37"/>
    </location>
</feature>
<name>A0A1R3L4R6_9ROSI</name>
<reference evidence="4" key="1">
    <citation type="submission" date="2013-09" db="EMBL/GenBank/DDBJ databases">
        <title>Corchorus olitorius genome sequencing.</title>
        <authorList>
            <person name="Alam M."/>
            <person name="Haque M.S."/>
            <person name="Islam M.S."/>
            <person name="Emdad E.M."/>
            <person name="Islam M.M."/>
            <person name="Ahmed B."/>
            <person name="Halim A."/>
            <person name="Hossen Q.M.M."/>
            <person name="Hossain M.Z."/>
            <person name="Ahmed R."/>
            <person name="Khan M.M."/>
            <person name="Islam R."/>
            <person name="Rashid M.M."/>
            <person name="Khan S.A."/>
            <person name="Rahman M.S."/>
            <person name="Alam M."/>
            <person name="Yahiya A.S."/>
            <person name="Khan M.S."/>
            <person name="Azam M.S."/>
            <person name="Haque T."/>
            <person name="Lashkar M.Z.H."/>
            <person name="Akhand A.I."/>
            <person name="Morshed G."/>
            <person name="Roy S."/>
            <person name="Uddin K.S."/>
            <person name="Rabeya T."/>
            <person name="Hossain A.S."/>
            <person name="Chowdhury A."/>
            <person name="Snigdha A.R."/>
            <person name="Mortoza M.S."/>
            <person name="Matin S.A."/>
            <person name="Hoque S.M.E."/>
            <person name="Islam M.K."/>
            <person name="Roy D.K."/>
            <person name="Haider R."/>
            <person name="Moosa M.M."/>
            <person name="Elias S.M."/>
            <person name="Hasan A.M."/>
            <person name="Jahan S."/>
            <person name="Shafiuddin M."/>
            <person name="Mahmood N."/>
            <person name="Shommy N.S."/>
        </authorList>
    </citation>
    <scope>NUCLEOTIDE SEQUENCE [LARGE SCALE GENOMIC DNA]</scope>
    <source>
        <strain evidence="4">cv. O-4</strain>
    </source>
</reference>
<keyword evidence="4" id="KW-1185">Reference proteome</keyword>
<dbReference type="InterPro" id="IPR021820">
    <property type="entry name" value="S-locus_recpt_kinase_C"/>
</dbReference>
<dbReference type="Pfam" id="PF11883">
    <property type="entry name" value="DUF3403"/>
    <property type="match status" value="1"/>
</dbReference>
<comment type="caution">
    <text evidence="3">The sequence shown here is derived from an EMBL/GenBank/DDBJ whole genome shotgun (WGS) entry which is preliminary data.</text>
</comment>
<gene>
    <name evidence="3" type="ORF">COLO4_00053</name>
</gene>
<sequence length="37" mass="4087">MDLPTPKQPAFTGTQDADEEDRLSVNYVTVTTAFDGR</sequence>
<dbReference type="Proteomes" id="UP000187203">
    <property type="component" value="Unassembled WGS sequence"/>
</dbReference>